<accession>A0A2W5R4N4</accession>
<sequence length="72" mass="7317">MFYLVPVAIIVFGLAADLLVEISAELSSEMMLEADAGVSPHGARLVGGNIVDMRPEASLSSTVAGTSGLTAP</sequence>
<organism evidence="1 2">
    <name type="scientific">Ancylobacter novellus</name>
    <name type="common">Thiobacillus novellus</name>
    <dbReference type="NCBI Taxonomy" id="921"/>
    <lineage>
        <taxon>Bacteria</taxon>
        <taxon>Pseudomonadati</taxon>
        <taxon>Pseudomonadota</taxon>
        <taxon>Alphaproteobacteria</taxon>
        <taxon>Hyphomicrobiales</taxon>
        <taxon>Xanthobacteraceae</taxon>
        <taxon>Ancylobacter</taxon>
    </lineage>
</organism>
<reference evidence="1 2" key="1">
    <citation type="submission" date="2017-08" db="EMBL/GenBank/DDBJ databases">
        <title>Infants hospitalized years apart are colonized by the same room-sourced microbial strains.</title>
        <authorList>
            <person name="Brooks B."/>
            <person name="Olm M.R."/>
            <person name="Firek B.A."/>
            <person name="Baker R."/>
            <person name="Thomas B.C."/>
            <person name="Morowitz M.J."/>
            <person name="Banfield J.F."/>
        </authorList>
    </citation>
    <scope>NUCLEOTIDE SEQUENCE [LARGE SCALE GENOMIC DNA]</scope>
    <source>
        <strain evidence="1">S2_005_001_R2_27</strain>
    </source>
</reference>
<dbReference type="AlphaFoldDB" id="A0A2W5R4N4"/>
<evidence type="ECO:0000313" key="2">
    <source>
        <dbReference type="Proteomes" id="UP000248887"/>
    </source>
</evidence>
<comment type="caution">
    <text evidence="1">The sequence shown here is derived from an EMBL/GenBank/DDBJ whole genome shotgun (WGS) entry which is preliminary data.</text>
</comment>
<gene>
    <name evidence="1" type="ORF">DI549_07660</name>
</gene>
<evidence type="ECO:0000313" key="1">
    <source>
        <dbReference type="EMBL" id="PZQ83724.1"/>
    </source>
</evidence>
<proteinExistence type="predicted"/>
<protein>
    <submittedName>
        <fullName evidence="1">Uncharacterized protein</fullName>
    </submittedName>
</protein>
<dbReference type="EMBL" id="QFQD01000017">
    <property type="protein sequence ID" value="PZQ83724.1"/>
    <property type="molecule type" value="Genomic_DNA"/>
</dbReference>
<name>A0A2W5R4N4_ANCNO</name>
<dbReference type="Proteomes" id="UP000248887">
    <property type="component" value="Unassembled WGS sequence"/>
</dbReference>